<dbReference type="PANTHER" id="PTHR43856">
    <property type="entry name" value="CARDIOLIPIN HYDROLASE"/>
    <property type="match status" value="1"/>
</dbReference>
<dbReference type="EC" id="3.1.4.4" evidence="3"/>
<keyword evidence="4" id="KW-0378">Hydrolase</keyword>
<keyword evidence="7" id="KW-0732">Signal</keyword>
<dbReference type="Gene3D" id="3.30.870.10">
    <property type="entry name" value="Endonuclease Chain A"/>
    <property type="match status" value="2"/>
</dbReference>
<keyword evidence="10" id="KW-1185">Reference proteome</keyword>
<feature type="signal peptide" evidence="7">
    <location>
        <begin position="1"/>
        <end position="24"/>
    </location>
</feature>
<name>A0ABN2D386_9ACTN</name>
<evidence type="ECO:0000256" key="6">
    <source>
        <dbReference type="ARBA" id="ARBA00023098"/>
    </source>
</evidence>
<evidence type="ECO:0000256" key="2">
    <source>
        <dbReference type="ARBA" id="ARBA00008664"/>
    </source>
</evidence>
<organism evidence="9 10">
    <name type="scientific">Dactylosporangium maewongense</name>
    <dbReference type="NCBI Taxonomy" id="634393"/>
    <lineage>
        <taxon>Bacteria</taxon>
        <taxon>Bacillati</taxon>
        <taxon>Actinomycetota</taxon>
        <taxon>Actinomycetes</taxon>
        <taxon>Micromonosporales</taxon>
        <taxon>Micromonosporaceae</taxon>
        <taxon>Dactylosporangium</taxon>
    </lineage>
</organism>
<evidence type="ECO:0000256" key="1">
    <source>
        <dbReference type="ARBA" id="ARBA00000798"/>
    </source>
</evidence>
<evidence type="ECO:0000256" key="5">
    <source>
        <dbReference type="ARBA" id="ARBA00022963"/>
    </source>
</evidence>
<feature type="domain" description="PLD phosphodiesterase" evidence="8">
    <location>
        <begin position="368"/>
        <end position="404"/>
    </location>
</feature>
<dbReference type="PROSITE" id="PS50035">
    <property type="entry name" value="PLD"/>
    <property type="match status" value="1"/>
</dbReference>
<dbReference type="SUPFAM" id="SSF56024">
    <property type="entry name" value="Phospholipase D/nuclease"/>
    <property type="match status" value="2"/>
</dbReference>
<dbReference type="RefSeq" id="WP_344513959.1">
    <property type="nucleotide sequence ID" value="NZ_BAAAQD010000042.1"/>
</dbReference>
<reference evidence="9 10" key="1">
    <citation type="journal article" date="2019" name="Int. J. Syst. Evol. Microbiol.">
        <title>The Global Catalogue of Microorganisms (GCM) 10K type strain sequencing project: providing services to taxonomists for standard genome sequencing and annotation.</title>
        <authorList>
            <consortium name="The Broad Institute Genomics Platform"/>
            <consortium name="The Broad Institute Genome Sequencing Center for Infectious Disease"/>
            <person name="Wu L."/>
            <person name="Ma J."/>
        </authorList>
    </citation>
    <scope>NUCLEOTIDE SEQUENCE [LARGE SCALE GENOMIC DNA]</scope>
    <source>
        <strain evidence="9 10">JCM 15933</strain>
    </source>
</reference>
<sequence length="875" mass="92431">MRRPFLALVLVIGMVLGTASQAAAATVTVTSGSIKVLFLRPNLDPVPDADYATPDPNKNGPQFTQYQTTGLRDEIDTLVQASVAGSTLYASLYTFTDQAITDHLLAAHARGVKVRLLIEACTDGDPAVCNQSAQVDSLVSGLPAWSSSATGSWAKRCFASCAGGGTGINHNKFWVFSALSDGRTDVTLIGSNNPTNPQQQMYQNLVEVSGNAALATAYRDYVNRKLAVTGSSKVYETGHVDAGPFRLWYSPRNSPSTAEDTTITNSFNPQSTRHDIFAAAIDDVQCSTTSTDDVIRLAMWGFRDARPEVIDALGDKADAGCTVEVATGEHQDMIDDLAARGIGVYSMNPGGCRQSFFAVGSAVNAECSDGSIHSKYLVVQGVSRKDNQTHRYVYTGSQNLTNGALKKNDETFMRIDDTTVYNGFVADFAAIKEAAVKIAPSRYPNATFATANQVATGDQFEPAVASYRDANGRHVSVVAFSSGSLTGTGNEIRLGRFVDGVRQSDVVVRTGGSTNWNYRTPDVGLAANGDAVLVWADDSNGNGGYEIRSRRVHPDGTMTSIVNVNTQAAGDQSEPSIAVLSDGQFGVAWQDTTTAGVSSIRYASFSAADVRLSPVSGGYDVPVQAVAGGTYRKPDLAINDSGTAAVAWEDDEDGNGGYSIRGKTGTLAGSFGTVVAVHTGTLSDGQQLEPSVAIGASGIWYVAWTDEHTGRTGYDGNPQSLIYVRGFTGTTAAFAARTVSGPIYRWTASTAGVYSVTAQTAYQSDRVGRQSRPDVAVDGAGNAVVTWHETGQATGLTSASSGTEVWARGIGSTGGTSNLFPEHRLSVFTANRQDTPAIGADQDGYLTVVYVDDWDGNGGTQLMIRYGLRNCAQTC</sequence>
<evidence type="ECO:0000259" key="8">
    <source>
        <dbReference type="PROSITE" id="PS50035"/>
    </source>
</evidence>
<keyword evidence="6" id="KW-0443">Lipid metabolism</keyword>
<dbReference type="InterPro" id="IPR001736">
    <property type="entry name" value="PLipase_D/transphosphatidylase"/>
</dbReference>
<keyword evidence="5" id="KW-0442">Lipid degradation</keyword>
<dbReference type="InterPro" id="IPR051406">
    <property type="entry name" value="PLD_domain"/>
</dbReference>
<dbReference type="Pfam" id="PF13091">
    <property type="entry name" value="PLDc_2"/>
    <property type="match status" value="2"/>
</dbReference>
<feature type="chain" id="PRO_5045627235" description="phospholipase D" evidence="7">
    <location>
        <begin position="25"/>
        <end position="875"/>
    </location>
</feature>
<comment type="catalytic activity">
    <reaction evidence="1">
        <text>a 1,2-diacyl-sn-glycero-3-phosphocholine + H2O = a 1,2-diacyl-sn-glycero-3-phosphate + choline + H(+)</text>
        <dbReference type="Rhea" id="RHEA:14445"/>
        <dbReference type="ChEBI" id="CHEBI:15354"/>
        <dbReference type="ChEBI" id="CHEBI:15377"/>
        <dbReference type="ChEBI" id="CHEBI:15378"/>
        <dbReference type="ChEBI" id="CHEBI:57643"/>
        <dbReference type="ChEBI" id="CHEBI:58608"/>
        <dbReference type="EC" id="3.1.4.4"/>
    </reaction>
</comment>
<dbReference type="InterPro" id="IPR025202">
    <property type="entry name" value="PLD-like_dom"/>
</dbReference>
<evidence type="ECO:0000313" key="10">
    <source>
        <dbReference type="Proteomes" id="UP001501470"/>
    </source>
</evidence>
<evidence type="ECO:0000256" key="3">
    <source>
        <dbReference type="ARBA" id="ARBA00012027"/>
    </source>
</evidence>
<dbReference type="PANTHER" id="PTHR43856:SF1">
    <property type="entry name" value="MITOCHONDRIAL CARDIOLIPIN HYDROLASE"/>
    <property type="match status" value="1"/>
</dbReference>
<comment type="similarity">
    <text evidence="2">Belongs to the phospholipase D family.</text>
</comment>
<dbReference type="EMBL" id="BAAAQD010000042">
    <property type="protein sequence ID" value="GAA1569616.1"/>
    <property type="molecule type" value="Genomic_DNA"/>
</dbReference>
<accession>A0ABN2D386</accession>
<evidence type="ECO:0000256" key="7">
    <source>
        <dbReference type="SAM" id="SignalP"/>
    </source>
</evidence>
<evidence type="ECO:0000256" key="4">
    <source>
        <dbReference type="ARBA" id="ARBA00022801"/>
    </source>
</evidence>
<protein>
    <recommendedName>
        <fullName evidence="3">phospholipase D</fullName>
        <ecNumber evidence="3">3.1.4.4</ecNumber>
    </recommendedName>
</protein>
<proteinExistence type="inferred from homology"/>
<comment type="caution">
    <text evidence="9">The sequence shown here is derived from an EMBL/GenBank/DDBJ whole genome shotgun (WGS) entry which is preliminary data.</text>
</comment>
<gene>
    <name evidence="9" type="ORF">GCM10009827_109240</name>
</gene>
<dbReference type="Proteomes" id="UP001501470">
    <property type="component" value="Unassembled WGS sequence"/>
</dbReference>
<evidence type="ECO:0000313" key="9">
    <source>
        <dbReference type="EMBL" id="GAA1569616.1"/>
    </source>
</evidence>